<proteinExistence type="predicted"/>
<evidence type="ECO:0000313" key="1">
    <source>
        <dbReference type="EMBL" id="MEL1253586.1"/>
    </source>
</evidence>
<reference evidence="1 2" key="1">
    <citation type="submission" date="2024-04" db="EMBL/GenBank/DDBJ databases">
        <title>Flavobacterium sp. DGU38 16S ribosomal RNA gene Genome sequencing and assembly.</title>
        <authorList>
            <person name="Park S."/>
        </authorList>
    </citation>
    <scope>NUCLEOTIDE SEQUENCE [LARGE SCALE GENOMIC DNA]</scope>
    <source>
        <strain evidence="1 2">DGU38</strain>
    </source>
</reference>
<gene>
    <name evidence="1" type="ORF">AAEO57_07365</name>
</gene>
<evidence type="ECO:0000313" key="2">
    <source>
        <dbReference type="Proteomes" id="UP001485226"/>
    </source>
</evidence>
<organism evidence="1 2">
    <name type="scientific">Flavobacterium calami</name>
    <dbReference type="NCBI Taxonomy" id="3139144"/>
    <lineage>
        <taxon>Bacteria</taxon>
        <taxon>Pseudomonadati</taxon>
        <taxon>Bacteroidota</taxon>
        <taxon>Flavobacteriia</taxon>
        <taxon>Flavobacteriales</taxon>
        <taxon>Flavobacteriaceae</taxon>
        <taxon>Flavobacterium</taxon>
    </lineage>
</organism>
<protein>
    <submittedName>
        <fullName evidence="1">Uncharacterized protein</fullName>
    </submittedName>
</protein>
<feature type="non-terminal residue" evidence="1">
    <location>
        <position position="1"/>
    </location>
</feature>
<sequence length="76" mass="8913">KYKCRFSSEFLKDVRLKFSIKNSGRINFNSSIYESNSMLFFTNIRIFNYCSPGFVLDPLQLFQDSLKNVVGRNSIE</sequence>
<dbReference type="Proteomes" id="UP001485226">
    <property type="component" value="Unassembled WGS sequence"/>
</dbReference>
<dbReference type="RefSeq" id="WP_341691112.1">
    <property type="nucleotide sequence ID" value="NZ_JBBYHS010000006.1"/>
</dbReference>
<keyword evidence="2" id="KW-1185">Reference proteome</keyword>
<comment type="caution">
    <text evidence="1">The sequence shown here is derived from an EMBL/GenBank/DDBJ whole genome shotgun (WGS) entry which is preliminary data.</text>
</comment>
<dbReference type="EMBL" id="JBBYHS010000006">
    <property type="protein sequence ID" value="MEL1253586.1"/>
    <property type="molecule type" value="Genomic_DNA"/>
</dbReference>
<name>A0ABU9IN06_9FLAO</name>
<accession>A0ABU9IN06</accession>